<accession>A0A494V550</accession>
<sequence length="305" mass="33343">MSSEPDDPDVTARMRKAHTVACGYLGTVVSSRPSDAGPKEAWGWRGRTLGRPVAGPYGPGWLRVVHSPLDKASGKLWTGPEDAERMVPHQVPRPRLRLVRQWTEGDDAYKAELYDHVTGETVSPTPALVTAAPSLSAAWWSDLRRVMSRLPAISTDRTAVRQAYLDRAMPKYLAFLGGPVPTVPPSWCTAHGDLHWANLTGPDLTILDWEGWGIAPAGYDAAMLHAYSVEVPETAERVRQELSEVLDSEKGCFAELVVITELLQSAERGDNVDLVTGLQRRAKEVWHRMRAAGVSNSSSSVCGSI</sequence>
<dbReference type="Pfam" id="PF01636">
    <property type="entry name" value="APH"/>
    <property type="match status" value="1"/>
</dbReference>
<reference evidence="2 3" key="1">
    <citation type="submission" date="2017-09" db="EMBL/GenBank/DDBJ databases">
        <authorList>
            <person name="Zhang H."/>
            <person name="Hu S."/>
            <person name="Xu J."/>
            <person name="He Z."/>
        </authorList>
    </citation>
    <scope>NUCLEOTIDE SEQUENCE [LARGE SCALE GENOMIC DNA]</scope>
    <source>
        <strain evidence="2 3">TXX3120</strain>
    </source>
</reference>
<evidence type="ECO:0000313" key="2">
    <source>
        <dbReference type="EMBL" id="AYL38229.1"/>
    </source>
</evidence>
<name>A0A494V550_9ACTN</name>
<gene>
    <name evidence="2" type="ORF">CNQ36_24175</name>
</gene>
<dbReference type="Gene3D" id="3.90.1200.10">
    <property type="match status" value="1"/>
</dbReference>
<evidence type="ECO:0000259" key="1">
    <source>
        <dbReference type="Pfam" id="PF01636"/>
    </source>
</evidence>
<keyword evidence="3" id="KW-1185">Reference proteome</keyword>
<dbReference type="InterPro" id="IPR002575">
    <property type="entry name" value="Aminoglycoside_PTrfase"/>
</dbReference>
<evidence type="ECO:0000313" key="3">
    <source>
        <dbReference type="Proteomes" id="UP000282170"/>
    </source>
</evidence>
<protein>
    <recommendedName>
        <fullName evidence="1">Aminoglycoside phosphotransferase domain-containing protein</fullName>
    </recommendedName>
</protein>
<dbReference type="SUPFAM" id="SSF56112">
    <property type="entry name" value="Protein kinase-like (PK-like)"/>
    <property type="match status" value="1"/>
</dbReference>
<proteinExistence type="predicted"/>
<dbReference type="EMBL" id="CP023407">
    <property type="protein sequence ID" value="AYL38229.1"/>
    <property type="molecule type" value="Genomic_DNA"/>
</dbReference>
<dbReference type="KEGG" id="sfug:CNQ36_24175"/>
<dbReference type="AlphaFoldDB" id="A0A494V550"/>
<organism evidence="2 3">
    <name type="scientific">Streptomyces fungicidicus</name>
    <dbReference type="NCBI Taxonomy" id="68203"/>
    <lineage>
        <taxon>Bacteria</taxon>
        <taxon>Bacillati</taxon>
        <taxon>Actinomycetota</taxon>
        <taxon>Actinomycetes</taxon>
        <taxon>Kitasatosporales</taxon>
        <taxon>Streptomycetaceae</taxon>
        <taxon>Streptomyces</taxon>
    </lineage>
</organism>
<dbReference type="Proteomes" id="UP000282170">
    <property type="component" value="Chromosome"/>
</dbReference>
<feature type="domain" description="Aminoglycoside phosphotransferase" evidence="1">
    <location>
        <begin position="161"/>
        <end position="236"/>
    </location>
</feature>
<dbReference type="InterPro" id="IPR011009">
    <property type="entry name" value="Kinase-like_dom_sf"/>
</dbReference>